<dbReference type="RefSeq" id="WP_188609664.1">
    <property type="nucleotide sequence ID" value="NZ_BMGG01000004.1"/>
</dbReference>
<feature type="transmembrane region" description="Helical" evidence="1">
    <location>
        <begin position="34"/>
        <end position="52"/>
    </location>
</feature>
<gene>
    <name evidence="2" type="ORF">GCM10010994_26900</name>
</gene>
<keyword evidence="1" id="KW-0472">Membrane</keyword>
<comment type="caution">
    <text evidence="2">The sequence shown here is derived from an EMBL/GenBank/DDBJ whole genome shotgun (WGS) entry which is preliminary data.</text>
</comment>
<dbReference type="Pfam" id="PF07077">
    <property type="entry name" value="DUF1345"/>
    <property type="match status" value="1"/>
</dbReference>
<protein>
    <submittedName>
        <fullName evidence="2">Membrane protein</fullName>
    </submittedName>
</protein>
<feature type="transmembrane region" description="Helical" evidence="1">
    <location>
        <begin position="7"/>
        <end position="28"/>
    </location>
</feature>
<name>A0A916UC91_9HYPH</name>
<keyword evidence="1" id="KW-1133">Transmembrane helix</keyword>
<feature type="transmembrane region" description="Helical" evidence="1">
    <location>
        <begin position="102"/>
        <end position="121"/>
    </location>
</feature>
<feature type="transmembrane region" description="Helical" evidence="1">
    <location>
        <begin position="72"/>
        <end position="96"/>
    </location>
</feature>
<proteinExistence type="predicted"/>
<evidence type="ECO:0000256" key="1">
    <source>
        <dbReference type="SAM" id="Phobius"/>
    </source>
</evidence>
<reference evidence="2" key="2">
    <citation type="submission" date="2020-09" db="EMBL/GenBank/DDBJ databases">
        <authorList>
            <person name="Sun Q."/>
            <person name="Zhou Y."/>
        </authorList>
    </citation>
    <scope>NUCLEOTIDE SEQUENCE</scope>
    <source>
        <strain evidence="2">CGMCC 1.12919</strain>
    </source>
</reference>
<accession>A0A916UC91</accession>
<organism evidence="2 3">
    <name type="scientific">Chelatococcus reniformis</name>
    <dbReference type="NCBI Taxonomy" id="1494448"/>
    <lineage>
        <taxon>Bacteria</taxon>
        <taxon>Pseudomonadati</taxon>
        <taxon>Pseudomonadota</taxon>
        <taxon>Alphaproteobacteria</taxon>
        <taxon>Hyphomicrobiales</taxon>
        <taxon>Chelatococcaceae</taxon>
        <taxon>Chelatococcus</taxon>
    </lineage>
</organism>
<feature type="transmembrane region" description="Helical" evidence="1">
    <location>
        <begin position="183"/>
        <end position="206"/>
    </location>
</feature>
<keyword evidence="1" id="KW-0812">Transmembrane</keyword>
<evidence type="ECO:0000313" key="3">
    <source>
        <dbReference type="Proteomes" id="UP000637002"/>
    </source>
</evidence>
<dbReference type="InterPro" id="IPR009781">
    <property type="entry name" value="DUF1345"/>
</dbReference>
<dbReference type="EMBL" id="BMGG01000004">
    <property type="protein sequence ID" value="GGC66951.1"/>
    <property type="molecule type" value="Genomic_DNA"/>
</dbReference>
<dbReference type="Proteomes" id="UP000637002">
    <property type="component" value="Unassembled WGS sequence"/>
</dbReference>
<keyword evidence="3" id="KW-1185">Reference proteome</keyword>
<reference evidence="2" key="1">
    <citation type="journal article" date="2014" name="Int. J. Syst. Evol. Microbiol.">
        <title>Complete genome sequence of Corynebacterium casei LMG S-19264T (=DSM 44701T), isolated from a smear-ripened cheese.</title>
        <authorList>
            <consortium name="US DOE Joint Genome Institute (JGI-PGF)"/>
            <person name="Walter F."/>
            <person name="Albersmeier A."/>
            <person name="Kalinowski J."/>
            <person name="Ruckert C."/>
        </authorList>
    </citation>
    <scope>NUCLEOTIDE SEQUENCE</scope>
    <source>
        <strain evidence="2">CGMCC 1.12919</strain>
    </source>
</reference>
<sequence length="209" mass="22424">MRTRIRTTIALAVMVATFLLTGGLFDLLATRVLVAWNAGAILWLVLAFQMMATSNVSRMRQRAVKEDEGAGVILVVCCAAALTSIVAIGFVLSAAAGKTPEAHAFALALAGCTILTSWFFVHTAFTLHYAHEYYNDDGQVGLAFPGVNARPDYWDFAYFAVNIGAASQTSDVQITSAQIRRLVLAHSVLAFFFNTTILAFAINVGAGLL</sequence>
<evidence type="ECO:0000313" key="2">
    <source>
        <dbReference type="EMBL" id="GGC66951.1"/>
    </source>
</evidence>
<dbReference type="AlphaFoldDB" id="A0A916UC91"/>